<protein>
    <submittedName>
        <fullName evidence="3">Helix-turn-helix domain-containing protein</fullName>
    </submittedName>
</protein>
<dbReference type="Gene3D" id="2.60.120.10">
    <property type="entry name" value="Jelly Rolls"/>
    <property type="match status" value="1"/>
</dbReference>
<dbReference type="PROSITE" id="PS50943">
    <property type="entry name" value="HTH_CROC1"/>
    <property type="match status" value="1"/>
</dbReference>
<dbReference type="InterPro" id="IPR011051">
    <property type="entry name" value="RmlC_Cupin_sf"/>
</dbReference>
<dbReference type="GO" id="GO:0003700">
    <property type="term" value="F:DNA-binding transcription factor activity"/>
    <property type="evidence" value="ECO:0007669"/>
    <property type="project" value="TreeGrafter"/>
</dbReference>
<dbReference type="InterPro" id="IPR014710">
    <property type="entry name" value="RmlC-like_jellyroll"/>
</dbReference>
<dbReference type="InterPro" id="IPR001387">
    <property type="entry name" value="Cro/C1-type_HTH"/>
</dbReference>
<dbReference type="InterPro" id="IPR050807">
    <property type="entry name" value="TransReg_Diox_bact_type"/>
</dbReference>
<name>A0A7X1E683_9BACT</name>
<dbReference type="InterPro" id="IPR010982">
    <property type="entry name" value="Lambda_DNA-bd_dom_sf"/>
</dbReference>
<dbReference type="CDD" id="cd00093">
    <property type="entry name" value="HTH_XRE"/>
    <property type="match status" value="1"/>
</dbReference>
<dbReference type="Proteomes" id="UP000525652">
    <property type="component" value="Unassembled WGS sequence"/>
</dbReference>
<sequence>MQPPATEFDFSIVRELRKRAGLTLAEVSERSGISVAGLSRIERNQTVLELGTLYRLSRALGLSGTDLLGLAESCSAHAKTAETYRSGPFDFEKVAYKGIVLFYATAQKGEELKKPEAHGDEFEICWVRRGKILISLPRERHTLSGGESLQFDAALEHTYQILEDSEMVIAHLAKEHRF</sequence>
<dbReference type="Gene3D" id="1.10.260.40">
    <property type="entry name" value="lambda repressor-like DNA-binding domains"/>
    <property type="match status" value="1"/>
</dbReference>
<dbReference type="GO" id="GO:0003677">
    <property type="term" value="F:DNA binding"/>
    <property type="evidence" value="ECO:0007669"/>
    <property type="project" value="UniProtKB-KW"/>
</dbReference>
<feature type="domain" description="HTH cro/C1-type" evidence="2">
    <location>
        <begin position="13"/>
        <end position="67"/>
    </location>
</feature>
<dbReference type="SMART" id="SM00530">
    <property type="entry name" value="HTH_XRE"/>
    <property type="match status" value="1"/>
</dbReference>
<keyword evidence="4" id="KW-1185">Reference proteome</keyword>
<evidence type="ECO:0000256" key="1">
    <source>
        <dbReference type="ARBA" id="ARBA00023125"/>
    </source>
</evidence>
<dbReference type="RefSeq" id="WP_185693078.1">
    <property type="nucleotide sequence ID" value="NZ_JACHVA010000089.1"/>
</dbReference>
<organism evidence="3 4">
    <name type="scientific">Puniceicoccus vermicola</name>
    <dbReference type="NCBI Taxonomy" id="388746"/>
    <lineage>
        <taxon>Bacteria</taxon>
        <taxon>Pseudomonadati</taxon>
        <taxon>Verrucomicrobiota</taxon>
        <taxon>Opitutia</taxon>
        <taxon>Puniceicoccales</taxon>
        <taxon>Puniceicoccaceae</taxon>
        <taxon>Puniceicoccus</taxon>
    </lineage>
</organism>
<dbReference type="AlphaFoldDB" id="A0A7X1E683"/>
<dbReference type="PANTHER" id="PTHR46797">
    <property type="entry name" value="HTH-TYPE TRANSCRIPTIONAL REGULATOR"/>
    <property type="match status" value="1"/>
</dbReference>
<comment type="caution">
    <text evidence="3">The sequence shown here is derived from an EMBL/GenBank/DDBJ whole genome shotgun (WGS) entry which is preliminary data.</text>
</comment>
<dbReference type="SUPFAM" id="SSF51182">
    <property type="entry name" value="RmlC-like cupins"/>
    <property type="match status" value="1"/>
</dbReference>
<dbReference type="PANTHER" id="PTHR46797:SF1">
    <property type="entry name" value="METHYLPHOSPHONATE SYNTHASE"/>
    <property type="match status" value="1"/>
</dbReference>
<gene>
    <name evidence="3" type="ORF">H5P30_11445</name>
</gene>
<dbReference type="SUPFAM" id="SSF47413">
    <property type="entry name" value="lambda repressor-like DNA-binding domains"/>
    <property type="match status" value="1"/>
</dbReference>
<dbReference type="EMBL" id="JACHVA010000089">
    <property type="protein sequence ID" value="MBC2602392.1"/>
    <property type="molecule type" value="Genomic_DNA"/>
</dbReference>
<dbReference type="GO" id="GO:0005829">
    <property type="term" value="C:cytosol"/>
    <property type="evidence" value="ECO:0007669"/>
    <property type="project" value="TreeGrafter"/>
</dbReference>
<dbReference type="Pfam" id="PF01381">
    <property type="entry name" value="HTH_3"/>
    <property type="match status" value="1"/>
</dbReference>
<evidence type="ECO:0000259" key="2">
    <source>
        <dbReference type="PROSITE" id="PS50943"/>
    </source>
</evidence>
<evidence type="ECO:0000313" key="4">
    <source>
        <dbReference type="Proteomes" id="UP000525652"/>
    </source>
</evidence>
<accession>A0A7X1E683</accession>
<proteinExistence type="predicted"/>
<reference evidence="3 4" key="1">
    <citation type="submission" date="2020-07" db="EMBL/GenBank/DDBJ databases">
        <authorList>
            <person name="Feng X."/>
        </authorList>
    </citation>
    <scope>NUCLEOTIDE SEQUENCE [LARGE SCALE GENOMIC DNA]</scope>
    <source>
        <strain evidence="3 4">JCM14086</strain>
    </source>
</reference>
<keyword evidence="1" id="KW-0238">DNA-binding</keyword>
<evidence type="ECO:0000313" key="3">
    <source>
        <dbReference type="EMBL" id="MBC2602392.1"/>
    </source>
</evidence>